<dbReference type="AlphaFoldDB" id="A0AAJ0DQJ8"/>
<accession>A0AAJ0DQJ8</accession>
<feature type="compositionally biased region" description="Basic and acidic residues" evidence="1">
    <location>
        <begin position="450"/>
        <end position="461"/>
    </location>
</feature>
<dbReference type="Proteomes" id="UP001271007">
    <property type="component" value="Unassembled WGS sequence"/>
</dbReference>
<organism evidence="2 3">
    <name type="scientific">Extremus antarcticus</name>
    <dbReference type="NCBI Taxonomy" id="702011"/>
    <lineage>
        <taxon>Eukaryota</taxon>
        <taxon>Fungi</taxon>
        <taxon>Dikarya</taxon>
        <taxon>Ascomycota</taxon>
        <taxon>Pezizomycotina</taxon>
        <taxon>Dothideomycetes</taxon>
        <taxon>Dothideomycetidae</taxon>
        <taxon>Mycosphaerellales</taxon>
        <taxon>Extremaceae</taxon>
        <taxon>Extremus</taxon>
    </lineage>
</organism>
<gene>
    <name evidence="2" type="ORF">LTR09_004620</name>
</gene>
<reference evidence="2" key="1">
    <citation type="submission" date="2023-04" db="EMBL/GenBank/DDBJ databases">
        <title>Black Yeasts Isolated from many extreme environments.</title>
        <authorList>
            <person name="Coleine C."/>
            <person name="Stajich J.E."/>
            <person name="Selbmann L."/>
        </authorList>
    </citation>
    <scope>NUCLEOTIDE SEQUENCE</scope>
    <source>
        <strain evidence="2">CCFEE 5312</strain>
    </source>
</reference>
<feature type="region of interest" description="Disordered" evidence="1">
    <location>
        <begin position="167"/>
        <end position="187"/>
    </location>
</feature>
<comment type="caution">
    <text evidence="2">The sequence shown here is derived from an EMBL/GenBank/DDBJ whole genome shotgun (WGS) entry which is preliminary data.</text>
</comment>
<evidence type="ECO:0000313" key="3">
    <source>
        <dbReference type="Proteomes" id="UP001271007"/>
    </source>
</evidence>
<feature type="region of interest" description="Disordered" evidence="1">
    <location>
        <begin position="381"/>
        <end position="405"/>
    </location>
</feature>
<feature type="compositionally biased region" description="Basic and acidic residues" evidence="1">
    <location>
        <begin position="474"/>
        <end position="486"/>
    </location>
</feature>
<evidence type="ECO:0000256" key="1">
    <source>
        <dbReference type="SAM" id="MobiDB-lite"/>
    </source>
</evidence>
<feature type="region of interest" description="Disordered" evidence="1">
    <location>
        <begin position="419"/>
        <end position="500"/>
    </location>
</feature>
<name>A0AAJ0DQJ8_9PEZI</name>
<protein>
    <submittedName>
        <fullName evidence="2">Uncharacterized protein</fullName>
    </submittedName>
</protein>
<evidence type="ECO:0000313" key="2">
    <source>
        <dbReference type="EMBL" id="KAK3054352.1"/>
    </source>
</evidence>
<proteinExistence type="predicted"/>
<sequence>MAATADEDIVRDLHELNMNTVPAYRESHTTHFKQHHDVVREMLFYDDSMIFVAAPKGYSRFPNLAEQVNCHIGTAEQEAKVEKHGGKLGSKEMGTEQTIAGTVGFDGGQDKGVEGTEARDGVGRAPDSRVVAKLVELQEYADAVDHEGYEKTLPELWDMVLVPKAQDTARPEEVNPVTPTQKDDAEATDEPVIEHQPMESHEVARPARSSTELLEEYDKMILGLFNHIAEQPDVVSTIDSERASMLPIGPAILFSLPAGEAFDTKRKEDEGKRVDGRLSPAQTVAVLRVFDPNRSEDEYEKMEGIISRGESVTVLHRRYADATGEMKVDVVHTGDDWDAAVPEIFKVQQCAEAGDEHGYEAGKREVVRVYTAANTRFWAERERDKASTEGTDVDKPQENSTEQHARMRLVWLIVRKAKRTQEQTRTESGGESVDNPKPEGEAGTESDGESVDKPEDAKSDTSDWEVVTESDGEAVGKEKDDGKELDGSSGDGGSGPWKWDMGRRLLQAIVL</sequence>
<feature type="compositionally biased region" description="Acidic residues" evidence="1">
    <location>
        <begin position="462"/>
        <end position="472"/>
    </location>
</feature>
<dbReference type="EMBL" id="JAWDJX010000012">
    <property type="protein sequence ID" value="KAK3054352.1"/>
    <property type="molecule type" value="Genomic_DNA"/>
</dbReference>
<keyword evidence="3" id="KW-1185">Reference proteome</keyword>